<dbReference type="RefSeq" id="WP_062664001.1">
    <property type="nucleotide sequence ID" value="NZ_FIZX01000002.1"/>
</dbReference>
<protein>
    <submittedName>
        <fullName evidence="1">Uncharacterized protein</fullName>
    </submittedName>
</protein>
<reference evidence="2" key="1">
    <citation type="submission" date="2016-02" db="EMBL/GenBank/DDBJ databases">
        <authorList>
            <person name="Rodrigo-Torres Lidia"/>
            <person name="Arahal R.David."/>
        </authorList>
    </citation>
    <scope>NUCLEOTIDE SEQUENCE [LARGE SCALE GENOMIC DNA]</scope>
    <source>
        <strain evidence="2">CECT 9029</strain>
    </source>
</reference>
<proteinExistence type="predicted"/>
<dbReference type="Proteomes" id="UP000071641">
    <property type="component" value="Unassembled WGS sequence"/>
</dbReference>
<gene>
    <name evidence="1" type="ORF">GCE9029_02850</name>
</gene>
<dbReference type="EMBL" id="FIZX01000002">
    <property type="protein sequence ID" value="CZF81823.1"/>
    <property type="molecule type" value="Genomic_DNA"/>
</dbReference>
<dbReference type="STRING" id="1796497.GCE9029_02850"/>
<evidence type="ECO:0000313" key="2">
    <source>
        <dbReference type="Proteomes" id="UP000071641"/>
    </source>
</evidence>
<evidence type="ECO:0000313" key="1">
    <source>
        <dbReference type="EMBL" id="CZF81823.1"/>
    </source>
</evidence>
<sequence>MFKSTYMGELTEDLDGWYEYTCGVPVKIKFDKNEMYEVSYQHTGLTCSAEVSRIYNTPEGDINRESLKVFTNKVYGFGKHCKEAFDREKLY</sequence>
<organism evidence="1 2">
    <name type="scientific">Grimontia celer</name>
    <dbReference type="NCBI Taxonomy" id="1796497"/>
    <lineage>
        <taxon>Bacteria</taxon>
        <taxon>Pseudomonadati</taxon>
        <taxon>Pseudomonadota</taxon>
        <taxon>Gammaproteobacteria</taxon>
        <taxon>Vibrionales</taxon>
        <taxon>Vibrionaceae</taxon>
        <taxon>Grimontia</taxon>
    </lineage>
</organism>
<name>A0A128F4V1_9GAMM</name>
<accession>A0A128F4V1</accession>
<dbReference type="AlphaFoldDB" id="A0A128F4V1"/>
<keyword evidence="2" id="KW-1185">Reference proteome</keyword>